<feature type="signal peptide" evidence="1">
    <location>
        <begin position="1"/>
        <end position="37"/>
    </location>
</feature>
<dbReference type="Pfam" id="PF08310">
    <property type="entry name" value="LGFP"/>
    <property type="match status" value="5"/>
</dbReference>
<protein>
    <recommendedName>
        <fullName evidence="4">LGFP repeat-containing protein</fullName>
    </recommendedName>
</protein>
<evidence type="ECO:0000256" key="1">
    <source>
        <dbReference type="SAM" id="SignalP"/>
    </source>
</evidence>
<dbReference type="InterPro" id="IPR013207">
    <property type="entry name" value="LGFP"/>
</dbReference>
<dbReference type="AlphaFoldDB" id="A0AA41PYW8"/>
<gene>
    <name evidence="2" type="ORF">LZ495_13435</name>
</gene>
<comment type="caution">
    <text evidence="2">The sequence shown here is derived from an EMBL/GenBank/DDBJ whole genome shotgun (WGS) entry which is preliminary data.</text>
</comment>
<dbReference type="EMBL" id="JAKFHA010000006">
    <property type="protein sequence ID" value="MCF2528221.1"/>
    <property type="molecule type" value="Genomic_DNA"/>
</dbReference>
<reference evidence="2" key="1">
    <citation type="submission" date="2022-01" db="EMBL/GenBank/DDBJ databases">
        <title>Genome-Based Taxonomic Classification of the Phylum Actinobacteria.</title>
        <authorList>
            <person name="Gao Y."/>
        </authorList>
    </citation>
    <scope>NUCLEOTIDE SEQUENCE</scope>
    <source>
        <strain evidence="2">KLBMP 8922</strain>
    </source>
</reference>
<evidence type="ECO:0000313" key="2">
    <source>
        <dbReference type="EMBL" id="MCF2528221.1"/>
    </source>
</evidence>
<evidence type="ECO:0000313" key="3">
    <source>
        <dbReference type="Proteomes" id="UP001165378"/>
    </source>
</evidence>
<keyword evidence="1" id="KW-0732">Signal</keyword>
<accession>A0AA41PYW8</accession>
<sequence length="609" mass="64185">MRISTTSSARLRKSVALACTVTALTGGIAALAQPAGAAPSAAPKLAPQSRADIAPAAADPAPAAAALSAPEGAPALPQAAAAAPRISVALEADASGIHAAHIGWQSDLDVTIDKWRVSAADAAGQTFRPVATAPFTGATTVVPLTLQGTDVSLTVEALSETGEVLDQVFLLGDLALVRKYVSAGGAARFGDKLWDVRNYIGTTWGFAKGEIWWTTGGREAYAVPAEVAQKYKALTLNEREGLGSPVGDPVAGPGGKGSVQYFSGGAIVLSPDRAAVVVLDTRYRVLGGPSGVLGFPLADRTTDPAVPTHQRFERGTIVVGNTHQPTILFGGIHAKWLELGGVKNPALAKPQSGEKKTPDGQGVYVEFDSGWRIYWSAATNAHAVDPVSYAKWQSAGGSGGYLGYPVTDSLGTGNPGEYFIHFQRGTVFPGQNYSPQGPARIPYIVFGGVRGVWAATGWAGGGLGEPIMDERTLPDGVGRYQEFRNGTVYWNPRTGAHWMDHYTRRKWEATGGGTSFLGYPIASQRTTADGRATVVDFQGGSIYVWPIHIVELHGGIRAHYAAMGAENSKLGLPTSDEEWWDGARVNHFEHGFIKWDPRTGKTTAAIYPF</sequence>
<organism evidence="2 3">
    <name type="scientific">Yinghuangia soli</name>
    <dbReference type="NCBI Taxonomy" id="2908204"/>
    <lineage>
        <taxon>Bacteria</taxon>
        <taxon>Bacillati</taxon>
        <taxon>Actinomycetota</taxon>
        <taxon>Actinomycetes</taxon>
        <taxon>Kitasatosporales</taxon>
        <taxon>Streptomycetaceae</taxon>
        <taxon>Yinghuangia</taxon>
    </lineage>
</organism>
<feature type="chain" id="PRO_5041285227" description="LGFP repeat-containing protein" evidence="1">
    <location>
        <begin position="38"/>
        <end position="609"/>
    </location>
</feature>
<evidence type="ECO:0008006" key="4">
    <source>
        <dbReference type="Google" id="ProtNLM"/>
    </source>
</evidence>
<dbReference type="Proteomes" id="UP001165378">
    <property type="component" value="Unassembled WGS sequence"/>
</dbReference>
<name>A0AA41PYW8_9ACTN</name>
<proteinExistence type="predicted"/>
<dbReference type="RefSeq" id="WP_235052392.1">
    <property type="nucleotide sequence ID" value="NZ_JAKFHA010000006.1"/>
</dbReference>
<keyword evidence="3" id="KW-1185">Reference proteome</keyword>